<feature type="domain" description="HTH lysR-type" evidence="5">
    <location>
        <begin position="1"/>
        <end position="58"/>
    </location>
</feature>
<dbReference type="Proteomes" id="UP001501645">
    <property type="component" value="Unassembled WGS sequence"/>
</dbReference>
<dbReference type="SUPFAM" id="SSF53850">
    <property type="entry name" value="Periplasmic binding protein-like II"/>
    <property type="match status" value="1"/>
</dbReference>
<name>A0ABP9ATR1_9MICO</name>
<accession>A0ABP9ATR1</accession>
<dbReference type="InterPro" id="IPR000847">
    <property type="entry name" value="LysR_HTH_N"/>
</dbReference>
<comment type="similarity">
    <text evidence="1">Belongs to the LysR transcriptional regulatory family.</text>
</comment>
<sequence length="296" mass="30879">MDMRHLAYAVAVADERSFTRAARRVFAVQSSVSAGVAALERELGAVLFDRDARGVRLTMAGEAVLPELRAALDAVDRARIAADPEGGLRGRVRVGVFSNLGWLDLPALVGAFHERHPLVEVEVRPSPTGSTGLAEDVLRGRLDIALFGLPATSVSGLIVRRLTTSPFAAVLPEGHPLADRPAVALAELAAERFVDTPAGFGNRSTLDAAFATRGLARVVSVEVADIGSLPDYVAAGLGIAVLPEISFAPRTGTAVLPLSDGVVWELNAVTRQQPSPATVAFADLLPSSGATPGDLT</sequence>
<evidence type="ECO:0000259" key="5">
    <source>
        <dbReference type="PROSITE" id="PS50931"/>
    </source>
</evidence>
<keyword evidence="4" id="KW-0804">Transcription</keyword>
<dbReference type="PANTHER" id="PTHR30346:SF30">
    <property type="entry name" value="SMALL NEUTRAL PROTEASE REGULATORY PROTEIN"/>
    <property type="match status" value="1"/>
</dbReference>
<dbReference type="Gene3D" id="1.10.10.10">
    <property type="entry name" value="Winged helix-like DNA-binding domain superfamily/Winged helix DNA-binding domain"/>
    <property type="match status" value="1"/>
</dbReference>
<dbReference type="InterPro" id="IPR005119">
    <property type="entry name" value="LysR_subst-bd"/>
</dbReference>
<organism evidence="6 7">
    <name type="scientific">Microbacterium gilvum</name>
    <dbReference type="NCBI Taxonomy" id="1336204"/>
    <lineage>
        <taxon>Bacteria</taxon>
        <taxon>Bacillati</taxon>
        <taxon>Actinomycetota</taxon>
        <taxon>Actinomycetes</taxon>
        <taxon>Micrococcales</taxon>
        <taxon>Microbacteriaceae</taxon>
        <taxon>Microbacterium</taxon>
    </lineage>
</organism>
<protein>
    <submittedName>
        <fullName evidence="6">LysR family transcriptional regulator</fullName>
    </submittedName>
</protein>
<dbReference type="PRINTS" id="PR00039">
    <property type="entry name" value="HTHLYSR"/>
</dbReference>
<keyword evidence="2" id="KW-0805">Transcription regulation</keyword>
<dbReference type="Gene3D" id="3.40.190.290">
    <property type="match status" value="1"/>
</dbReference>
<dbReference type="RefSeq" id="WP_345442206.1">
    <property type="nucleotide sequence ID" value="NZ_BAABKO010000008.1"/>
</dbReference>
<evidence type="ECO:0000256" key="4">
    <source>
        <dbReference type="ARBA" id="ARBA00023163"/>
    </source>
</evidence>
<evidence type="ECO:0000256" key="1">
    <source>
        <dbReference type="ARBA" id="ARBA00009437"/>
    </source>
</evidence>
<proteinExistence type="inferred from homology"/>
<dbReference type="Pfam" id="PF03466">
    <property type="entry name" value="LysR_substrate"/>
    <property type="match status" value="1"/>
</dbReference>
<gene>
    <name evidence="6" type="ORF">GCM10023351_34540</name>
</gene>
<keyword evidence="3" id="KW-0238">DNA-binding</keyword>
<comment type="caution">
    <text evidence="6">The sequence shown here is derived from an EMBL/GenBank/DDBJ whole genome shotgun (WGS) entry which is preliminary data.</text>
</comment>
<keyword evidence="7" id="KW-1185">Reference proteome</keyword>
<dbReference type="InterPro" id="IPR036390">
    <property type="entry name" value="WH_DNA-bd_sf"/>
</dbReference>
<dbReference type="Pfam" id="PF00126">
    <property type="entry name" value="HTH_1"/>
    <property type="match status" value="1"/>
</dbReference>
<dbReference type="SUPFAM" id="SSF46785">
    <property type="entry name" value="Winged helix' DNA-binding domain"/>
    <property type="match status" value="1"/>
</dbReference>
<evidence type="ECO:0000256" key="3">
    <source>
        <dbReference type="ARBA" id="ARBA00023125"/>
    </source>
</evidence>
<evidence type="ECO:0000313" key="7">
    <source>
        <dbReference type="Proteomes" id="UP001501645"/>
    </source>
</evidence>
<dbReference type="PROSITE" id="PS50931">
    <property type="entry name" value="HTH_LYSR"/>
    <property type="match status" value="1"/>
</dbReference>
<evidence type="ECO:0000256" key="2">
    <source>
        <dbReference type="ARBA" id="ARBA00023015"/>
    </source>
</evidence>
<dbReference type="EMBL" id="BAABKO010000008">
    <property type="protein sequence ID" value="GAA4785833.1"/>
    <property type="molecule type" value="Genomic_DNA"/>
</dbReference>
<dbReference type="PANTHER" id="PTHR30346">
    <property type="entry name" value="TRANSCRIPTIONAL DUAL REGULATOR HCAR-RELATED"/>
    <property type="match status" value="1"/>
</dbReference>
<evidence type="ECO:0000313" key="6">
    <source>
        <dbReference type="EMBL" id="GAA4785833.1"/>
    </source>
</evidence>
<dbReference type="InterPro" id="IPR036388">
    <property type="entry name" value="WH-like_DNA-bd_sf"/>
</dbReference>
<reference evidence="7" key="1">
    <citation type="journal article" date="2019" name="Int. J. Syst. Evol. Microbiol.">
        <title>The Global Catalogue of Microorganisms (GCM) 10K type strain sequencing project: providing services to taxonomists for standard genome sequencing and annotation.</title>
        <authorList>
            <consortium name="The Broad Institute Genomics Platform"/>
            <consortium name="The Broad Institute Genome Sequencing Center for Infectious Disease"/>
            <person name="Wu L."/>
            <person name="Ma J."/>
        </authorList>
    </citation>
    <scope>NUCLEOTIDE SEQUENCE [LARGE SCALE GENOMIC DNA]</scope>
    <source>
        <strain evidence="7">JCM 18537</strain>
    </source>
</reference>